<dbReference type="PROSITE" id="PS51746">
    <property type="entry name" value="PPM_2"/>
    <property type="match status" value="1"/>
</dbReference>
<dbReference type="PANTHER" id="PTHR13832:SF827">
    <property type="entry name" value="PROTEIN PHOSPHATASE 1L"/>
    <property type="match status" value="1"/>
</dbReference>
<evidence type="ECO:0000259" key="1">
    <source>
        <dbReference type="PROSITE" id="PS51746"/>
    </source>
</evidence>
<dbReference type="InterPro" id="IPR036457">
    <property type="entry name" value="PPM-type-like_dom_sf"/>
</dbReference>
<dbReference type="OrthoDB" id="9801841at2"/>
<evidence type="ECO:0000313" key="3">
    <source>
        <dbReference type="Proteomes" id="UP000264702"/>
    </source>
</evidence>
<dbReference type="SUPFAM" id="SSF81606">
    <property type="entry name" value="PP2C-like"/>
    <property type="match status" value="1"/>
</dbReference>
<proteinExistence type="predicted"/>
<reference evidence="2 3" key="1">
    <citation type="submission" date="2018-08" db="EMBL/GenBank/DDBJ databases">
        <title>Acidipila sp. 4G-K13, an acidobacterium isolated from forest soil.</title>
        <authorList>
            <person name="Gao Z.-H."/>
            <person name="Qiu L.-H."/>
        </authorList>
    </citation>
    <scope>NUCLEOTIDE SEQUENCE [LARGE SCALE GENOMIC DNA]</scope>
    <source>
        <strain evidence="2 3">4G-K13</strain>
    </source>
</reference>
<name>A0A372IS37_9BACT</name>
<dbReference type="PANTHER" id="PTHR13832">
    <property type="entry name" value="PROTEIN PHOSPHATASE 2C"/>
    <property type="match status" value="1"/>
</dbReference>
<dbReference type="AlphaFoldDB" id="A0A372IS37"/>
<accession>A0A372IS37</accession>
<feature type="domain" description="PPM-type phosphatase" evidence="1">
    <location>
        <begin position="10"/>
        <end position="261"/>
    </location>
</feature>
<dbReference type="SMART" id="SM00331">
    <property type="entry name" value="PP2C_SIG"/>
    <property type="match status" value="1"/>
</dbReference>
<dbReference type="EMBL" id="QVQT01000002">
    <property type="protein sequence ID" value="RFU17333.1"/>
    <property type="molecule type" value="Genomic_DNA"/>
</dbReference>
<sequence length="274" mass="28846">MESQTVLEVEVAALSDVGCRRSNNEDSFGYDSAAQIYAVCDGMGGMAAGEVASSTAVSQLLGFFIAQNTSGDGSAPVEERLYRAIEHANREVRALACNRDELRGMGTTLVAACLDGRRIVIGNVGDSRAYFLRDGGCVQITHDHSFVAEQLRSGVLSVEEAGASPLQSLITRAIGTADFVEPDMFAASLEAGDILLLTTDGLTRYANAQQIAALVLEMSGDGERAGGLPGPRDLLTACRALIDAAKAAGAADNVTCLLLRFSEESRAQRILPEL</sequence>
<evidence type="ECO:0000313" key="2">
    <source>
        <dbReference type="EMBL" id="RFU17333.1"/>
    </source>
</evidence>
<dbReference type="GO" id="GO:0004722">
    <property type="term" value="F:protein serine/threonine phosphatase activity"/>
    <property type="evidence" value="ECO:0007669"/>
    <property type="project" value="InterPro"/>
</dbReference>
<dbReference type="SMART" id="SM00332">
    <property type="entry name" value="PP2Cc"/>
    <property type="match status" value="1"/>
</dbReference>
<dbReference type="InterPro" id="IPR001932">
    <property type="entry name" value="PPM-type_phosphatase-like_dom"/>
</dbReference>
<dbReference type="Gene3D" id="3.60.40.10">
    <property type="entry name" value="PPM-type phosphatase domain"/>
    <property type="match status" value="1"/>
</dbReference>
<dbReference type="InterPro" id="IPR015655">
    <property type="entry name" value="PP2C"/>
</dbReference>
<keyword evidence="3" id="KW-1185">Reference proteome</keyword>
<dbReference type="Pfam" id="PF00481">
    <property type="entry name" value="PP2C"/>
    <property type="match status" value="1"/>
</dbReference>
<gene>
    <name evidence="2" type="ORF">D0Y96_03995</name>
</gene>
<protein>
    <submittedName>
        <fullName evidence="2">Serine/threonine-protein phosphatase</fullName>
    </submittedName>
</protein>
<dbReference type="CDD" id="cd00143">
    <property type="entry name" value="PP2Cc"/>
    <property type="match status" value="1"/>
</dbReference>
<comment type="caution">
    <text evidence="2">The sequence shown here is derived from an EMBL/GenBank/DDBJ whole genome shotgun (WGS) entry which is preliminary data.</text>
</comment>
<organism evidence="2 3">
    <name type="scientific">Paracidobacterium acidisoli</name>
    <dbReference type="NCBI Taxonomy" id="2303751"/>
    <lineage>
        <taxon>Bacteria</taxon>
        <taxon>Pseudomonadati</taxon>
        <taxon>Acidobacteriota</taxon>
        <taxon>Terriglobia</taxon>
        <taxon>Terriglobales</taxon>
        <taxon>Acidobacteriaceae</taxon>
        <taxon>Paracidobacterium</taxon>
    </lineage>
</organism>
<dbReference type="Proteomes" id="UP000264702">
    <property type="component" value="Unassembled WGS sequence"/>
</dbReference>